<keyword evidence="3" id="KW-1185">Reference proteome</keyword>
<evidence type="ECO:0000256" key="1">
    <source>
        <dbReference type="SAM" id="MobiDB-lite"/>
    </source>
</evidence>
<geneLocation type="plasmid" evidence="2 3">
    <name>P2</name>
</geneLocation>
<evidence type="ECO:0000313" key="2">
    <source>
        <dbReference type="EMBL" id="AFD27534.1"/>
    </source>
</evidence>
<protein>
    <submittedName>
        <fullName evidence="2">Uncharacterized protein</fullName>
    </submittedName>
</protein>
<dbReference type="HOGENOM" id="CLU_3198860_0_0_0"/>
<feature type="region of interest" description="Disordered" evidence="1">
    <location>
        <begin position="1"/>
        <end position="45"/>
    </location>
</feature>
<proteinExistence type="predicted"/>
<evidence type="ECO:0000313" key="3">
    <source>
        <dbReference type="Proteomes" id="UP000007575"/>
    </source>
</evidence>
<accession>H8H1Y7</accession>
<gene>
    <name evidence="2" type="ordered locus">DGo_PB0265</name>
</gene>
<reference evidence="2 3" key="1">
    <citation type="journal article" date="2012" name="PLoS ONE">
        <title>Genome sequence and transcriptome analysis of the radioresistant bacterium Deinococcus gobiensis: insights into the extreme environmental adaptations.</title>
        <authorList>
            <person name="Yuan M."/>
            <person name="Chen M."/>
            <person name="Zhang W."/>
            <person name="Lu W."/>
            <person name="Wang J."/>
            <person name="Yang M."/>
            <person name="Zhao P."/>
            <person name="Tang R."/>
            <person name="Li X."/>
            <person name="Hao Y."/>
            <person name="Zhou Z."/>
            <person name="Zhan Y."/>
            <person name="Yu H."/>
            <person name="Teng C."/>
            <person name="Yan Y."/>
            <person name="Ping S."/>
            <person name="Wang Y."/>
            <person name="Lin M."/>
        </authorList>
    </citation>
    <scope>NUCLEOTIDE SEQUENCE [LARGE SCALE GENOMIC DNA]</scope>
    <source>
        <strain evidence="3">DSM 21396 / JCM 16679 / CGMCC 1.7299 / I-0</strain>
        <plasmid evidence="2">P2</plasmid>
    </source>
</reference>
<dbReference type="EMBL" id="CP002193">
    <property type="protein sequence ID" value="AFD27534.1"/>
    <property type="molecule type" value="Genomic_DNA"/>
</dbReference>
<name>H8H1Y7_DEIGI</name>
<organism evidence="2 3">
    <name type="scientific">Deinococcus gobiensis (strain DSM 21396 / JCM 16679 / CGMCC 1.7299 / I-0)</name>
    <dbReference type="NCBI Taxonomy" id="745776"/>
    <lineage>
        <taxon>Bacteria</taxon>
        <taxon>Thermotogati</taxon>
        <taxon>Deinococcota</taxon>
        <taxon>Deinococci</taxon>
        <taxon>Deinococcales</taxon>
        <taxon>Deinococcaceae</taxon>
        <taxon>Deinococcus</taxon>
    </lineage>
</organism>
<dbReference type="Proteomes" id="UP000007575">
    <property type="component" value="Plasmid P2"/>
</dbReference>
<keyword evidence="2" id="KW-0614">Plasmid</keyword>
<dbReference type="KEGG" id="dgo:DGo_PB0265"/>
<sequence length="45" mass="4665">MWITNPGVRSTPYSPQGLEHDVAPRRTGASDANPDGTDAGLGLGE</sequence>
<dbReference type="AlphaFoldDB" id="H8H1Y7"/>